<name>A0AAV4BF89_9GAST</name>
<evidence type="ECO:0000256" key="1">
    <source>
        <dbReference type="ARBA" id="ARBA00004370"/>
    </source>
</evidence>
<evidence type="ECO:0000256" key="5">
    <source>
        <dbReference type="ARBA" id="ARBA00023136"/>
    </source>
</evidence>
<dbReference type="PROSITE" id="PS50125">
    <property type="entry name" value="GUANYLATE_CYCLASE_2"/>
    <property type="match status" value="1"/>
</dbReference>
<keyword evidence="10" id="KW-1185">Reference proteome</keyword>
<feature type="transmembrane region" description="Helical" evidence="7">
    <location>
        <begin position="319"/>
        <end position="340"/>
    </location>
</feature>
<accession>A0AAV4BF89</accession>
<dbReference type="GO" id="GO:0004016">
    <property type="term" value="F:adenylate cyclase activity"/>
    <property type="evidence" value="ECO:0007669"/>
    <property type="project" value="TreeGrafter"/>
</dbReference>
<dbReference type="PANTHER" id="PTHR11920:SF501">
    <property type="entry name" value="GUANYLATE CYCLASE 32E"/>
    <property type="match status" value="1"/>
</dbReference>
<dbReference type="GO" id="GO:0005886">
    <property type="term" value="C:plasma membrane"/>
    <property type="evidence" value="ECO:0007669"/>
    <property type="project" value="TreeGrafter"/>
</dbReference>
<keyword evidence="4 7" id="KW-1133">Transmembrane helix</keyword>
<gene>
    <name evidence="9" type="ORF">PoB_004847600</name>
</gene>
<dbReference type="Proteomes" id="UP000735302">
    <property type="component" value="Unassembled WGS sequence"/>
</dbReference>
<keyword evidence="3" id="KW-0547">Nucleotide-binding</keyword>
<dbReference type="GO" id="GO:0007168">
    <property type="term" value="P:receptor guanylyl cyclase signaling pathway"/>
    <property type="evidence" value="ECO:0007669"/>
    <property type="project" value="TreeGrafter"/>
</dbReference>
<dbReference type="Gene3D" id="6.10.250.780">
    <property type="match status" value="1"/>
</dbReference>
<dbReference type="AlphaFoldDB" id="A0AAV4BF89"/>
<dbReference type="InterPro" id="IPR001054">
    <property type="entry name" value="A/G_cyclase"/>
</dbReference>
<protein>
    <recommendedName>
        <fullName evidence="8">Guanylate cyclase domain-containing protein</fullName>
    </recommendedName>
</protein>
<evidence type="ECO:0000313" key="10">
    <source>
        <dbReference type="Proteomes" id="UP000735302"/>
    </source>
</evidence>
<keyword evidence="2 7" id="KW-0812">Transmembrane</keyword>
<evidence type="ECO:0000256" key="3">
    <source>
        <dbReference type="ARBA" id="ARBA00022741"/>
    </source>
</evidence>
<evidence type="ECO:0000256" key="6">
    <source>
        <dbReference type="ARBA" id="ARBA00023239"/>
    </source>
</evidence>
<evidence type="ECO:0000313" key="9">
    <source>
        <dbReference type="EMBL" id="GFO21971.1"/>
    </source>
</evidence>
<dbReference type="GO" id="GO:0004383">
    <property type="term" value="F:guanylate cyclase activity"/>
    <property type="evidence" value="ECO:0007669"/>
    <property type="project" value="TreeGrafter"/>
</dbReference>
<evidence type="ECO:0000256" key="4">
    <source>
        <dbReference type="ARBA" id="ARBA00022989"/>
    </source>
</evidence>
<dbReference type="InterPro" id="IPR029787">
    <property type="entry name" value="Nucleotide_cyclase"/>
</dbReference>
<dbReference type="GO" id="GO:0035556">
    <property type="term" value="P:intracellular signal transduction"/>
    <property type="evidence" value="ECO:0007669"/>
    <property type="project" value="InterPro"/>
</dbReference>
<dbReference type="CDD" id="cd07302">
    <property type="entry name" value="CHD"/>
    <property type="match status" value="1"/>
</dbReference>
<evidence type="ECO:0000256" key="2">
    <source>
        <dbReference type="ARBA" id="ARBA00022692"/>
    </source>
</evidence>
<dbReference type="InterPro" id="IPR050401">
    <property type="entry name" value="Cyclic_nucleotide_synthase"/>
</dbReference>
<keyword evidence="5 7" id="KW-0472">Membrane</keyword>
<sequence length="503" mass="57377">MVANLGKCWRGDPLSDTGKRQQILQILSLTLLPILGLWAFTVYSVSDSIKGKTDLEQTQNAVKFSVELGLFLDRIQRERDMSVLYLSILGPETKTFLMNEYLLTDEALLMLSEWPVNDDFDEAFRSKFEFQEHLNAHRNELDPNNFDIYVEMNFYNLLIERFVVWMYGAITESSMASIWKVLVAYQKIVTGMEHIGIERALGTVFYVDGGLSQQLYERYIARVNIFKANYRSAVLYSDIVDPIFQEGVTSDGTNLTVVIERFRFEIQHSILVEASISKGQWWFDNMTIYLDRLLIIQQDLAELINGELQSIIDVEEKNLTISVCFLALVIFMCPLVIYSVEALTTGIQLYAIAMVQKSKELVKEKQKADALLYRMVPGPIVTKLKRCKSVEAEYFKSVTIMFCDINDFTTLLQVTPPSEAINLINTMFNTIDSVITEYEVFKVENVYDSYMVAAGLLNRGTEHAAEMANLSLALLSIFHTRNYITSSGVCVRMRIGIHTGESV</sequence>
<dbReference type="InterPro" id="IPR013587">
    <property type="entry name" value="Nitrate/nitrite_sensing"/>
</dbReference>
<comment type="caution">
    <text evidence="9">The sequence shown here is derived from an EMBL/GenBank/DDBJ whole genome shotgun (WGS) entry which is preliminary data.</text>
</comment>
<comment type="subcellular location">
    <subcellularLocation>
        <location evidence="1">Membrane</location>
    </subcellularLocation>
</comment>
<dbReference type="SMART" id="SM00044">
    <property type="entry name" value="CYCc"/>
    <property type="match status" value="1"/>
</dbReference>
<reference evidence="9 10" key="1">
    <citation type="journal article" date="2021" name="Elife">
        <title>Chloroplast acquisition without the gene transfer in kleptoplastic sea slugs, Plakobranchus ocellatus.</title>
        <authorList>
            <person name="Maeda T."/>
            <person name="Takahashi S."/>
            <person name="Yoshida T."/>
            <person name="Shimamura S."/>
            <person name="Takaki Y."/>
            <person name="Nagai Y."/>
            <person name="Toyoda A."/>
            <person name="Suzuki Y."/>
            <person name="Arimoto A."/>
            <person name="Ishii H."/>
            <person name="Satoh N."/>
            <person name="Nishiyama T."/>
            <person name="Hasebe M."/>
            <person name="Maruyama T."/>
            <person name="Minagawa J."/>
            <person name="Obokata J."/>
            <person name="Shigenobu S."/>
        </authorList>
    </citation>
    <scope>NUCLEOTIDE SEQUENCE [LARGE SCALE GENOMIC DNA]</scope>
</reference>
<evidence type="ECO:0000256" key="7">
    <source>
        <dbReference type="SAM" id="Phobius"/>
    </source>
</evidence>
<dbReference type="EMBL" id="BLXT01005315">
    <property type="protein sequence ID" value="GFO21971.1"/>
    <property type="molecule type" value="Genomic_DNA"/>
</dbReference>
<dbReference type="Gene3D" id="3.30.70.1230">
    <property type="entry name" value="Nucleotide cyclase"/>
    <property type="match status" value="1"/>
</dbReference>
<dbReference type="PANTHER" id="PTHR11920">
    <property type="entry name" value="GUANYLYL CYCLASE"/>
    <property type="match status" value="1"/>
</dbReference>
<dbReference type="Pfam" id="PF00211">
    <property type="entry name" value="Guanylate_cyc"/>
    <property type="match status" value="1"/>
</dbReference>
<dbReference type="SUPFAM" id="SSF55073">
    <property type="entry name" value="Nucleotide cyclase"/>
    <property type="match status" value="1"/>
</dbReference>
<dbReference type="GO" id="GO:0000166">
    <property type="term" value="F:nucleotide binding"/>
    <property type="evidence" value="ECO:0007669"/>
    <property type="project" value="UniProtKB-KW"/>
</dbReference>
<dbReference type="Pfam" id="PF08376">
    <property type="entry name" value="NIT"/>
    <property type="match status" value="1"/>
</dbReference>
<proteinExistence type="predicted"/>
<keyword evidence="6" id="KW-0456">Lyase</keyword>
<dbReference type="GO" id="GO:0001653">
    <property type="term" value="F:peptide receptor activity"/>
    <property type="evidence" value="ECO:0007669"/>
    <property type="project" value="TreeGrafter"/>
</dbReference>
<evidence type="ECO:0000259" key="8">
    <source>
        <dbReference type="PROSITE" id="PS50125"/>
    </source>
</evidence>
<organism evidence="9 10">
    <name type="scientific">Plakobranchus ocellatus</name>
    <dbReference type="NCBI Taxonomy" id="259542"/>
    <lineage>
        <taxon>Eukaryota</taxon>
        <taxon>Metazoa</taxon>
        <taxon>Spiralia</taxon>
        <taxon>Lophotrochozoa</taxon>
        <taxon>Mollusca</taxon>
        <taxon>Gastropoda</taxon>
        <taxon>Heterobranchia</taxon>
        <taxon>Euthyneura</taxon>
        <taxon>Panpulmonata</taxon>
        <taxon>Sacoglossa</taxon>
        <taxon>Placobranchoidea</taxon>
        <taxon>Plakobranchidae</taxon>
        <taxon>Plakobranchus</taxon>
    </lineage>
</organism>
<feature type="transmembrane region" description="Helical" evidence="7">
    <location>
        <begin position="23"/>
        <end position="45"/>
    </location>
</feature>
<feature type="domain" description="Guanylate cyclase" evidence="8">
    <location>
        <begin position="399"/>
        <end position="503"/>
    </location>
</feature>